<proteinExistence type="predicted"/>
<reference evidence="2 3" key="1">
    <citation type="journal article" date="2016" name="Front. Microbiol.">
        <title>Comparative Genomics Analysis of Streptomyces Species Reveals Their Adaptation to the Marine Environment and Their Diversity at the Genomic Level.</title>
        <authorList>
            <person name="Tian X."/>
            <person name="Zhang Z."/>
            <person name="Yang T."/>
            <person name="Chen M."/>
            <person name="Li J."/>
            <person name="Chen F."/>
            <person name="Yang J."/>
            <person name="Li W."/>
            <person name="Zhang B."/>
            <person name="Zhang Z."/>
            <person name="Wu J."/>
            <person name="Zhang C."/>
            <person name="Long L."/>
            <person name="Xiao J."/>
        </authorList>
    </citation>
    <scope>NUCLEOTIDE SEQUENCE [LARGE SCALE GENOMIC DNA]</scope>
    <source>
        <strain evidence="2 3">SCSIO 10390</strain>
    </source>
</reference>
<evidence type="ECO:0000313" key="3">
    <source>
        <dbReference type="Proteomes" id="UP000176087"/>
    </source>
</evidence>
<evidence type="ECO:0000256" key="1">
    <source>
        <dbReference type="SAM" id="MobiDB-lite"/>
    </source>
</evidence>
<comment type="caution">
    <text evidence="2">The sequence shown here is derived from an EMBL/GenBank/DDBJ whole genome shotgun (WGS) entry which is preliminary data.</text>
</comment>
<dbReference type="AlphaFoldDB" id="A0A1E7JHZ2"/>
<accession>A0A1E7JHZ2</accession>
<dbReference type="InterPro" id="IPR023346">
    <property type="entry name" value="Lysozyme-like_dom_sf"/>
</dbReference>
<dbReference type="STRING" id="933944.AN215_27570"/>
<name>A0A1E7JHZ2_9ACTN</name>
<dbReference type="RefSeq" id="WP_070010505.1">
    <property type="nucleotide sequence ID" value="NZ_LJGS01000039.1"/>
</dbReference>
<dbReference type="Proteomes" id="UP000176087">
    <property type="component" value="Unassembled WGS sequence"/>
</dbReference>
<gene>
    <name evidence="2" type="ORF">AN215_27570</name>
</gene>
<dbReference type="Gene3D" id="1.10.530.10">
    <property type="match status" value="1"/>
</dbReference>
<sequence>MTYYADVEFLEDCDPKLIERNAAEYKRMRDLLDSLEPSVKRAQSVEWTSDARASYEERLKDVRGLVQGLMEGYEAAWKALLKYADAVEEARKSLRQGGDAQDRLSEVISREAMPITRTAQDAEPMRRWEDVRSTTGVLDWFAELGVDADAIRDDANRYYDQADEAFSAALRAERGPRAECVAALKRAKGLIPDFRTANKDAAALLFKVKALSFEKVEAADNPLTQLPGSTEGKGSLPMVGDEKVSPLLQDLRNNRKSMPEVDSMWLTDAFGSKEEWIAANKGAIKEAARAYGLPPDMMAGIAWIEVGGKPYVADGMTDWARSAAESGWSPLTPDYLPGPLAGDRDNTSYGPMAVQVRRAAEVLGYDPENLTEDQRDELTTSLKDPSQNMLISAKYMADLKAQSSFADVPPEEMTQAQYRELAARYNGGPHWEGGDAQGYADRFEQNREQAGQALR</sequence>
<dbReference type="SUPFAM" id="SSF53955">
    <property type="entry name" value="Lysozyme-like"/>
    <property type="match status" value="1"/>
</dbReference>
<feature type="region of interest" description="Disordered" evidence="1">
    <location>
        <begin position="425"/>
        <end position="455"/>
    </location>
</feature>
<protein>
    <submittedName>
        <fullName evidence="2">Uncharacterized protein</fullName>
    </submittedName>
</protein>
<dbReference type="PATRIC" id="fig|933944.5.peg.3767"/>
<organism evidence="2 3">
    <name type="scientific">Streptomyces abyssalis</name>
    <dbReference type="NCBI Taxonomy" id="933944"/>
    <lineage>
        <taxon>Bacteria</taxon>
        <taxon>Bacillati</taxon>
        <taxon>Actinomycetota</taxon>
        <taxon>Actinomycetes</taxon>
        <taxon>Kitasatosporales</taxon>
        <taxon>Streptomycetaceae</taxon>
        <taxon>Streptomyces</taxon>
    </lineage>
</organism>
<keyword evidence="3" id="KW-1185">Reference proteome</keyword>
<evidence type="ECO:0000313" key="2">
    <source>
        <dbReference type="EMBL" id="OEU86083.1"/>
    </source>
</evidence>
<dbReference type="EMBL" id="LJGT01000041">
    <property type="protein sequence ID" value="OEU86083.1"/>
    <property type="molecule type" value="Genomic_DNA"/>
</dbReference>